<name>A0A0A9EQI0_ARUDO</name>
<dbReference type="AlphaFoldDB" id="A0A0A9EQI0"/>
<reference evidence="2" key="1">
    <citation type="submission" date="2014-09" db="EMBL/GenBank/DDBJ databases">
        <authorList>
            <person name="Magalhaes I.L.F."/>
            <person name="Oliveira U."/>
            <person name="Santos F.R."/>
            <person name="Vidigal T.H.D.A."/>
            <person name="Brescovit A.D."/>
            <person name="Santos A.J."/>
        </authorList>
    </citation>
    <scope>NUCLEOTIDE SEQUENCE</scope>
    <source>
        <tissue evidence="2">Shoot tissue taken approximately 20 cm above the soil surface</tissue>
    </source>
</reference>
<accession>A0A0A9EQI0</accession>
<evidence type="ECO:0000256" key="1">
    <source>
        <dbReference type="SAM" id="MobiDB-lite"/>
    </source>
</evidence>
<dbReference type="EMBL" id="GBRH01196637">
    <property type="protein sequence ID" value="JAE01259.1"/>
    <property type="molecule type" value="Transcribed_RNA"/>
</dbReference>
<organism evidence="2">
    <name type="scientific">Arundo donax</name>
    <name type="common">Giant reed</name>
    <name type="synonym">Donax arundinaceus</name>
    <dbReference type="NCBI Taxonomy" id="35708"/>
    <lineage>
        <taxon>Eukaryota</taxon>
        <taxon>Viridiplantae</taxon>
        <taxon>Streptophyta</taxon>
        <taxon>Embryophyta</taxon>
        <taxon>Tracheophyta</taxon>
        <taxon>Spermatophyta</taxon>
        <taxon>Magnoliopsida</taxon>
        <taxon>Liliopsida</taxon>
        <taxon>Poales</taxon>
        <taxon>Poaceae</taxon>
        <taxon>PACMAD clade</taxon>
        <taxon>Arundinoideae</taxon>
        <taxon>Arundineae</taxon>
        <taxon>Arundo</taxon>
    </lineage>
</organism>
<feature type="region of interest" description="Disordered" evidence="1">
    <location>
        <begin position="33"/>
        <end position="83"/>
    </location>
</feature>
<evidence type="ECO:0000313" key="2">
    <source>
        <dbReference type="EMBL" id="JAE01259.1"/>
    </source>
</evidence>
<proteinExistence type="predicted"/>
<reference evidence="2" key="2">
    <citation type="journal article" date="2015" name="Data Brief">
        <title>Shoot transcriptome of the giant reed, Arundo donax.</title>
        <authorList>
            <person name="Barrero R.A."/>
            <person name="Guerrero F.D."/>
            <person name="Moolhuijzen P."/>
            <person name="Goolsby J.A."/>
            <person name="Tidwell J."/>
            <person name="Bellgard S.E."/>
            <person name="Bellgard M.I."/>
        </authorList>
    </citation>
    <scope>NUCLEOTIDE SEQUENCE</scope>
    <source>
        <tissue evidence="2">Shoot tissue taken approximately 20 cm above the soil surface</tissue>
    </source>
</reference>
<sequence>MTMYLDLMAAACLRAFPIGVFLEGIGFWIRGQEVSPSPSRRAGHPCRCPRSHPGQLSGPGSPPQKAGQADEPGHSRRACGSGS</sequence>
<feature type="compositionally biased region" description="Basic residues" evidence="1">
    <location>
        <begin position="41"/>
        <end position="50"/>
    </location>
</feature>
<protein>
    <submittedName>
        <fullName evidence="2">Uncharacterized protein</fullName>
    </submittedName>
</protein>